<reference evidence="1" key="1">
    <citation type="submission" date="2021-01" db="EMBL/GenBank/DDBJ databases">
        <authorList>
            <person name="Corre E."/>
            <person name="Pelletier E."/>
            <person name="Niang G."/>
            <person name="Scheremetjew M."/>
            <person name="Finn R."/>
            <person name="Kale V."/>
            <person name="Holt S."/>
            <person name="Cochrane G."/>
            <person name="Meng A."/>
            <person name="Brown T."/>
            <person name="Cohen L."/>
        </authorList>
    </citation>
    <scope>NUCLEOTIDE SEQUENCE</scope>
    <source>
        <strain evidence="1">308</strain>
    </source>
</reference>
<accession>A0A7S1FLB0</accession>
<organism evidence="1">
    <name type="scientific">Corethron hystrix</name>
    <dbReference type="NCBI Taxonomy" id="216773"/>
    <lineage>
        <taxon>Eukaryota</taxon>
        <taxon>Sar</taxon>
        <taxon>Stramenopiles</taxon>
        <taxon>Ochrophyta</taxon>
        <taxon>Bacillariophyta</taxon>
        <taxon>Coscinodiscophyceae</taxon>
        <taxon>Corethrophycidae</taxon>
        <taxon>Corethrales</taxon>
        <taxon>Corethraceae</taxon>
        <taxon>Corethron</taxon>
    </lineage>
</organism>
<dbReference type="AlphaFoldDB" id="A0A7S1FLB0"/>
<proteinExistence type="predicted"/>
<sequence length="144" mass="16280">MKIRKREEKQVDTASAFCRRDNTKGRLNVSRRQTLEISTRGRSCPFLLRTAYETGTKTFGTSAWVAKTEGLTRTTSSTSSFIASTSMFFRSSDPRWLCKITDNLSFATLRVAGIVFPLFARVGGEESTKMAPMRRKMVDILLSY</sequence>
<protein>
    <submittedName>
        <fullName evidence="1">Uncharacterized protein</fullName>
    </submittedName>
</protein>
<gene>
    <name evidence="1" type="ORF">CHYS00102_LOCUS2595</name>
</gene>
<evidence type="ECO:0000313" key="1">
    <source>
        <dbReference type="EMBL" id="CAD8875420.1"/>
    </source>
</evidence>
<name>A0A7S1FLB0_9STRA</name>
<dbReference type="EMBL" id="HBFR01003731">
    <property type="protein sequence ID" value="CAD8875420.1"/>
    <property type="molecule type" value="Transcribed_RNA"/>
</dbReference>